<feature type="transmembrane region" description="Helical" evidence="1">
    <location>
        <begin position="287"/>
        <end position="305"/>
    </location>
</feature>
<feature type="transmembrane region" description="Helical" evidence="1">
    <location>
        <begin position="311"/>
        <end position="328"/>
    </location>
</feature>
<accession>A0A844YJF9</accession>
<evidence type="ECO:0000256" key="1">
    <source>
        <dbReference type="SAM" id="Phobius"/>
    </source>
</evidence>
<dbReference type="RefSeq" id="WP_160675707.1">
    <property type="nucleotide sequence ID" value="NZ_WTYN01000002.1"/>
</dbReference>
<feature type="transmembrane region" description="Helical" evidence="1">
    <location>
        <begin position="262"/>
        <end position="280"/>
    </location>
</feature>
<proteinExistence type="predicted"/>
<feature type="transmembrane region" description="Helical" evidence="1">
    <location>
        <begin position="119"/>
        <end position="137"/>
    </location>
</feature>
<protein>
    <recommendedName>
        <fullName evidence="4">Glycosyltransferase RgtA/B/C/D-like domain-containing protein</fullName>
    </recommendedName>
</protein>
<feature type="transmembrane region" description="Helical" evidence="1">
    <location>
        <begin position="340"/>
        <end position="360"/>
    </location>
</feature>
<feature type="transmembrane region" description="Helical" evidence="1">
    <location>
        <begin position="90"/>
        <end position="107"/>
    </location>
</feature>
<dbReference type="Proteomes" id="UP000445582">
    <property type="component" value="Unassembled WGS sequence"/>
</dbReference>
<feature type="transmembrane region" description="Helical" evidence="1">
    <location>
        <begin position="171"/>
        <end position="202"/>
    </location>
</feature>
<sequence>MFRGQKSKPQATDRLGWLTLPPILAAFISLFLLSRTFLNHDVAWVLYGSGILLDGGWFGSDIVESNPPLIWWISHVPNLASRLLGIPVEHAFRTFITLIAALTLIVSDRLLRVANYDRVWRAIFLLVCATLFTLGAYRDFGQREHVTVMLSLPYILAAGIRYDGFSLNRRAAILIGLLAGIGIALKPYFGLVPLLVEAALLVRQRRLALLWRGEALGAVVAIAAYAVAIMILAREWLFEAAPAIFKAYWAFEEASLVHNSKIAVLFAVPLFMGLAALVISRKRFSGMSLLALLASVAFLLAAVIQAKYYSYHLYPAYTFVLIANVLLLRGVDRTIRIVQGSLLALVVAASLVTPILWLMASQPGKPLYMRTAKVVAFVEDMVPANEPYLAIATHPFPGFPVAVYADRHWSSTSNSRIFLPAVIKLRENGAQDPALLAFVERSERAAMARDIAEKPALVLVDVAKVRHAIGARQFDHLEFYLEDEAFRESWKNYEQVPSPVPGLDAYVRREDQ</sequence>
<evidence type="ECO:0000313" key="3">
    <source>
        <dbReference type="Proteomes" id="UP000445582"/>
    </source>
</evidence>
<comment type="caution">
    <text evidence="2">The sequence shown here is derived from an EMBL/GenBank/DDBJ whole genome shotgun (WGS) entry which is preliminary data.</text>
</comment>
<keyword evidence="3" id="KW-1185">Reference proteome</keyword>
<feature type="transmembrane region" description="Helical" evidence="1">
    <location>
        <begin position="214"/>
        <end position="233"/>
    </location>
</feature>
<keyword evidence="1" id="KW-1133">Transmembrane helix</keyword>
<evidence type="ECO:0000313" key="2">
    <source>
        <dbReference type="EMBL" id="MXO63459.1"/>
    </source>
</evidence>
<gene>
    <name evidence="2" type="ORF">GRI48_10590</name>
</gene>
<name>A0A844YJF9_9SPHN</name>
<dbReference type="AlphaFoldDB" id="A0A844YJF9"/>
<feature type="transmembrane region" description="Helical" evidence="1">
    <location>
        <begin position="15"/>
        <end position="38"/>
    </location>
</feature>
<reference evidence="2 3" key="1">
    <citation type="submission" date="2019-12" db="EMBL/GenBank/DDBJ databases">
        <title>Genomic-based taxomic classification of the family Erythrobacteraceae.</title>
        <authorList>
            <person name="Xu L."/>
        </authorList>
    </citation>
    <scope>NUCLEOTIDE SEQUENCE [LARGE SCALE GENOMIC DNA]</scope>
    <source>
        <strain evidence="2 3">MCCC 1A09965</strain>
    </source>
</reference>
<keyword evidence="1" id="KW-0472">Membrane</keyword>
<evidence type="ECO:0008006" key="4">
    <source>
        <dbReference type="Google" id="ProtNLM"/>
    </source>
</evidence>
<dbReference type="OrthoDB" id="6196188at2"/>
<organism evidence="2 3">
    <name type="scientific">Qipengyuania oceanensis</name>
    <dbReference type="NCBI Taxonomy" id="1463597"/>
    <lineage>
        <taxon>Bacteria</taxon>
        <taxon>Pseudomonadati</taxon>
        <taxon>Pseudomonadota</taxon>
        <taxon>Alphaproteobacteria</taxon>
        <taxon>Sphingomonadales</taxon>
        <taxon>Erythrobacteraceae</taxon>
        <taxon>Qipengyuania</taxon>
    </lineage>
</organism>
<dbReference type="EMBL" id="WTYN01000002">
    <property type="protein sequence ID" value="MXO63459.1"/>
    <property type="molecule type" value="Genomic_DNA"/>
</dbReference>
<keyword evidence="1" id="KW-0812">Transmembrane</keyword>